<dbReference type="GeneID" id="25733699"/>
<evidence type="ECO:0000313" key="8">
    <source>
        <dbReference type="EMBL" id="KIY91979.1"/>
    </source>
</evidence>
<dbReference type="InterPro" id="IPR050352">
    <property type="entry name" value="ABCG_transporters"/>
</dbReference>
<proteinExistence type="predicted"/>
<dbReference type="EMBL" id="KK106073">
    <property type="protein sequence ID" value="KIY91979.1"/>
    <property type="molecule type" value="Genomic_DNA"/>
</dbReference>
<dbReference type="AlphaFoldDB" id="A0A0D2LJ07"/>
<dbReference type="PANTHER" id="PTHR48041:SF125">
    <property type="entry name" value="ABC TRANSPORTER G FAMILY"/>
    <property type="match status" value="1"/>
</dbReference>
<organism evidence="8 9">
    <name type="scientific">Monoraphidium neglectum</name>
    <dbReference type="NCBI Taxonomy" id="145388"/>
    <lineage>
        <taxon>Eukaryota</taxon>
        <taxon>Viridiplantae</taxon>
        <taxon>Chlorophyta</taxon>
        <taxon>core chlorophytes</taxon>
        <taxon>Chlorophyceae</taxon>
        <taxon>CS clade</taxon>
        <taxon>Sphaeropleales</taxon>
        <taxon>Selenastraceae</taxon>
        <taxon>Monoraphidium</taxon>
    </lineage>
</organism>
<dbReference type="Pfam" id="PF01061">
    <property type="entry name" value="ABC2_membrane"/>
    <property type="match status" value="1"/>
</dbReference>
<accession>A0A0D2LJ07</accession>
<evidence type="ECO:0000313" key="9">
    <source>
        <dbReference type="Proteomes" id="UP000054498"/>
    </source>
</evidence>
<protein>
    <recommendedName>
        <fullName evidence="7">ABC-2 type transporter transmembrane domain-containing protein</fullName>
    </recommendedName>
</protein>
<evidence type="ECO:0000256" key="6">
    <source>
        <dbReference type="SAM" id="Phobius"/>
    </source>
</evidence>
<dbReference type="GO" id="GO:0140359">
    <property type="term" value="F:ABC-type transporter activity"/>
    <property type="evidence" value="ECO:0007669"/>
    <property type="project" value="InterPro"/>
</dbReference>
<dbReference type="KEGG" id="mng:MNEG_15984"/>
<feature type="transmembrane region" description="Helical" evidence="6">
    <location>
        <begin position="59"/>
        <end position="82"/>
    </location>
</feature>
<feature type="transmembrane region" description="Helical" evidence="6">
    <location>
        <begin position="155"/>
        <end position="173"/>
    </location>
</feature>
<evidence type="ECO:0000259" key="7">
    <source>
        <dbReference type="Pfam" id="PF01061"/>
    </source>
</evidence>
<comment type="subcellular location">
    <subcellularLocation>
        <location evidence="1">Membrane</location>
        <topology evidence="1">Multi-pass membrane protein</topology>
    </subcellularLocation>
</comment>
<feature type="domain" description="ABC-2 type transporter transmembrane" evidence="7">
    <location>
        <begin position="3"/>
        <end position="100"/>
    </location>
</feature>
<dbReference type="RefSeq" id="XP_013890999.1">
    <property type="nucleotide sequence ID" value="XM_014035545.1"/>
</dbReference>
<keyword evidence="5 6" id="KW-0472">Membrane</keyword>
<evidence type="ECO:0000256" key="4">
    <source>
        <dbReference type="ARBA" id="ARBA00022989"/>
    </source>
</evidence>
<evidence type="ECO:0000256" key="3">
    <source>
        <dbReference type="ARBA" id="ARBA00022692"/>
    </source>
</evidence>
<keyword evidence="3 6" id="KW-0812">Transmembrane</keyword>
<dbReference type="Proteomes" id="UP000054498">
    <property type="component" value="Unassembled WGS sequence"/>
</dbReference>
<keyword evidence="2" id="KW-0813">Transport</keyword>
<feature type="transmembrane region" description="Helical" evidence="6">
    <location>
        <begin position="29"/>
        <end position="47"/>
    </location>
</feature>
<evidence type="ECO:0000256" key="2">
    <source>
        <dbReference type="ARBA" id="ARBA00022448"/>
    </source>
</evidence>
<evidence type="ECO:0000256" key="1">
    <source>
        <dbReference type="ARBA" id="ARBA00004141"/>
    </source>
</evidence>
<gene>
    <name evidence="8" type="ORF">MNEG_15984</name>
</gene>
<dbReference type="STRING" id="145388.A0A0D2LJ07"/>
<name>A0A0D2LJ07_9CHLO</name>
<dbReference type="InterPro" id="IPR013525">
    <property type="entry name" value="ABC2_TM"/>
</dbReference>
<dbReference type="OrthoDB" id="566375at2759"/>
<dbReference type="PANTHER" id="PTHR48041">
    <property type="entry name" value="ABC TRANSPORTER G FAMILY MEMBER 28"/>
    <property type="match status" value="1"/>
</dbReference>
<sequence>MQVLFVLIAYWFGGLNRNAADFFANLGTMILVVMVAEAWGLLLGGIFMQPKKAQTATTVIMLTFLLVGGYYARSIPVFISWVRYISFLYWGFNILTKIQFRRYEIFDCGGEVTSSSSRGYTPDDLRAIPGCSPIADVQTTLGLPADPQAPAWPDAVILIAMLVVLRLAIYYTLKVKTRTRKLLMA</sequence>
<evidence type="ECO:0000256" key="5">
    <source>
        <dbReference type="ARBA" id="ARBA00023136"/>
    </source>
</evidence>
<dbReference type="GO" id="GO:0016020">
    <property type="term" value="C:membrane"/>
    <property type="evidence" value="ECO:0007669"/>
    <property type="project" value="UniProtKB-SubCell"/>
</dbReference>
<reference evidence="8 9" key="1">
    <citation type="journal article" date="2013" name="BMC Genomics">
        <title>Reconstruction of the lipid metabolism for the microalga Monoraphidium neglectum from its genome sequence reveals characteristics suitable for biofuel production.</title>
        <authorList>
            <person name="Bogen C."/>
            <person name="Al-Dilaimi A."/>
            <person name="Albersmeier A."/>
            <person name="Wichmann J."/>
            <person name="Grundmann M."/>
            <person name="Rupp O."/>
            <person name="Lauersen K.J."/>
            <person name="Blifernez-Klassen O."/>
            <person name="Kalinowski J."/>
            <person name="Goesmann A."/>
            <person name="Mussgnug J.H."/>
            <person name="Kruse O."/>
        </authorList>
    </citation>
    <scope>NUCLEOTIDE SEQUENCE [LARGE SCALE GENOMIC DNA]</scope>
    <source>
        <strain evidence="8 9">SAG 48.87</strain>
    </source>
</reference>
<keyword evidence="4 6" id="KW-1133">Transmembrane helix</keyword>
<keyword evidence="9" id="KW-1185">Reference proteome</keyword>